<proteinExistence type="inferred from homology"/>
<dbReference type="GeneID" id="106476178"/>
<dbReference type="InterPro" id="IPR001509">
    <property type="entry name" value="Epimerase_deHydtase"/>
</dbReference>
<dbReference type="InterPro" id="IPR050425">
    <property type="entry name" value="NAD(P)_dehydrat-like"/>
</dbReference>
<evidence type="ECO:0000256" key="2">
    <source>
        <dbReference type="ARBA" id="ARBA00023445"/>
    </source>
</evidence>
<dbReference type="PANTHER" id="PTHR10366:SF564">
    <property type="entry name" value="STEROL-4-ALPHA-CARBOXYLATE 3-DEHYDROGENASE, DECARBOXYLATING"/>
    <property type="match status" value="1"/>
</dbReference>
<sequence length="360" mass="40296">MSEEQPRVLVTGASGYIALHIIRLLLKEGYRVRGTVRSIGNEAKVKHVKEVYPNSRYPIELVEADLSMDDGWIRAVQDCEFVMHVASPFPNIPPKENSDLMVPAVEGTKRVLKACAKAGTVKRVILTSSISAVHGESSVENSQIYDEQDWSNLDSSDLDTYARSKTVAEKVAWEFVEELPTENKFELTVINPGLVIGPVLSNNIGTSVKLIVRLMNMSSPLIPGLNFYICDVRDVALAHIRAMTIPEAAGQRHIVGSGSLWMRDIAYILQKEFSPQGYWVFTLSAPYLVFWLVSFIDQSVNLILSRIGNVYKFSNERMKNVLGIKPKCMEGTILETAYSLIEHGVIPKYDKFQSKKSQNE</sequence>
<comment type="similarity">
    <text evidence="2">Belongs to the NAD(P)-dependent epimerase/dehydratase family. Dihydroflavonol-4-reductase subfamily.</text>
</comment>
<dbReference type="InterPro" id="IPR036291">
    <property type="entry name" value="NAD(P)-bd_dom_sf"/>
</dbReference>
<feature type="domain" description="NAD-dependent epimerase/dehydratase" evidence="3">
    <location>
        <begin position="8"/>
        <end position="252"/>
    </location>
</feature>
<dbReference type="Proteomes" id="UP000694941">
    <property type="component" value="Unplaced"/>
</dbReference>
<organism evidence="4 5">
    <name type="scientific">Limulus polyphemus</name>
    <name type="common">Atlantic horseshoe crab</name>
    <dbReference type="NCBI Taxonomy" id="6850"/>
    <lineage>
        <taxon>Eukaryota</taxon>
        <taxon>Metazoa</taxon>
        <taxon>Ecdysozoa</taxon>
        <taxon>Arthropoda</taxon>
        <taxon>Chelicerata</taxon>
        <taxon>Merostomata</taxon>
        <taxon>Xiphosura</taxon>
        <taxon>Limulidae</taxon>
        <taxon>Limulus</taxon>
    </lineage>
</organism>
<evidence type="ECO:0000259" key="3">
    <source>
        <dbReference type="Pfam" id="PF01370"/>
    </source>
</evidence>
<evidence type="ECO:0000313" key="5">
    <source>
        <dbReference type="RefSeq" id="XP_013792300.1"/>
    </source>
</evidence>
<evidence type="ECO:0000256" key="1">
    <source>
        <dbReference type="ARBA" id="ARBA00023002"/>
    </source>
</evidence>
<keyword evidence="1" id="KW-0560">Oxidoreductase</keyword>
<accession>A0ABM1C0X1</accession>
<evidence type="ECO:0000313" key="4">
    <source>
        <dbReference type="Proteomes" id="UP000694941"/>
    </source>
</evidence>
<dbReference type="SUPFAM" id="SSF51735">
    <property type="entry name" value="NAD(P)-binding Rossmann-fold domains"/>
    <property type="match status" value="1"/>
</dbReference>
<keyword evidence="4" id="KW-1185">Reference proteome</keyword>
<reference evidence="5" key="1">
    <citation type="submission" date="2025-08" db="UniProtKB">
        <authorList>
            <consortium name="RefSeq"/>
        </authorList>
    </citation>
    <scope>IDENTIFICATION</scope>
    <source>
        <tissue evidence="5">Muscle</tissue>
    </source>
</reference>
<dbReference type="PANTHER" id="PTHR10366">
    <property type="entry name" value="NAD DEPENDENT EPIMERASE/DEHYDRATASE"/>
    <property type="match status" value="1"/>
</dbReference>
<dbReference type="Pfam" id="PF01370">
    <property type="entry name" value="Epimerase"/>
    <property type="match status" value="1"/>
</dbReference>
<dbReference type="RefSeq" id="XP_013792300.1">
    <property type="nucleotide sequence ID" value="XM_013936846.2"/>
</dbReference>
<protein>
    <submittedName>
        <fullName evidence="5">Uncharacterized oxidoreductase YDR541C</fullName>
    </submittedName>
</protein>
<name>A0ABM1C0X1_LIMPO</name>
<dbReference type="CDD" id="cd05227">
    <property type="entry name" value="AR_SDR_e"/>
    <property type="match status" value="1"/>
</dbReference>
<gene>
    <name evidence="5" type="primary">LOC106476178</name>
</gene>
<dbReference type="Gene3D" id="3.40.50.720">
    <property type="entry name" value="NAD(P)-binding Rossmann-like Domain"/>
    <property type="match status" value="1"/>
</dbReference>